<dbReference type="InterPro" id="IPR003593">
    <property type="entry name" value="AAA+_ATPase"/>
</dbReference>
<dbReference type="EMBL" id="JADKPO010000004">
    <property type="protein sequence ID" value="MBF4767068.1"/>
    <property type="molecule type" value="Genomic_DNA"/>
</dbReference>
<dbReference type="AlphaFoldDB" id="A0A930YHJ5"/>
<reference evidence="6" key="1">
    <citation type="submission" date="2020-11" db="EMBL/GenBank/DDBJ databases">
        <title>Nocardioides cynanchi sp. nov., isolated from soil of rhizosphere of Cynanchum wilfordii.</title>
        <authorList>
            <person name="Lee J.-S."/>
            <person name="Suh M.K."/>
            <person name="Kim J.-S."/>
        </authorList>
    </citation>
    <scope>NUCLEOTIDE SEQUENCE</scope>
    <source>
        <strain evidence="6">KCTC 19276</strain>
    </source>
</reference>
<dbReference type="GO" id="GO:0005524">
    <property type="term" value="F:ATP binding"/>
    <property type="evidence" value="ECO:0007669"/>
    <property type="project" value="UniProtKB-KW"/>
</dbReference>
<evidence type="ECO:0000256" key="1">
    <source>
        <dbReference type="ARBA" id="ARBA00006914"/>
    </source>
</evidence>
<keyword evidence="7" id="KW-1185">Reference proteome</keyword>
<evidence type="ECO:0000256" key="4">
    <source>
        <dbReference type="SAM" id="MobiDB-lite"/>
    </source>
</evidence>
<dbReference type="CDD" id="cd19481">
    <property type="entry name" value="RecA-like_protease"/>
    <property type="match status" value="1"/>
</dbReference>
<dbReference type="GO" id="GO:0016887">
    <property type="term" value="F:ATP hydrolysis activity"/>
    <property type="evidence" value="ECO:0007669"/>
    <property type="project" value="InterPro"/>
</dbReference>
<evidence type="ECO:0000256" key="2">
    <source>
        <dbReference type="ARBA" id="ARBA00022741"/>
    </source>
</evidence>
<dbReference type="PANTHER" id="PTHR23073">
    <property type="entry name" value="26S PROTEASOME REGULATORY SUBUNIT"/>
    <property type="match status" value="1"/>
</dbReference>
<evidence type="ECO:0000313" key="6">
    <source>
        <dbReference type="EMBL" id="MBF4767068.1"/>
    </source>
</evidence>
<keyword evidence="3 6" id="KW-0067">ATP-binding</keyword>
<accession>A0A930YHJ5</accession>
<dbReference type="InterPro" id="IPR003959">
    <property type="entry name" value="ATPase_AAA_core"/>
</dbReference>
<dbReference type="RefSeq" id="WP_194695212.1">
    <property type="nucleotide sequence ID" value="NZ_JADKPO010000004.1"/>
</dbReference>
<dbReference type="SUPFAM" id="SSF52540">
    <property type="entry name" value="P-loop containing nucleoside triphosphate hydrolases"/>
    <property type="match status" value="1"/>
</dbReference>
<dbReference type="Gene3D" id="1.10.8.60">
    <property type="match status" value="1"/>
</dbReference>
<evidence type="ECO:0000313" key="7">
    <source>
        <dbReference type="Proteomes" id="UP000660668"/>
    </source>
</evidence>
<dbReference type="Proteomes" id="UP000660668">
    <property type="component" value="Unassembled WGS sequence"/>
</dbReference>
<comment type="similarity">
    <text evidence="1">Belongs to the AAA ATPase family.</text>
</comment>
<evidence type="ECO:0000256" key="3">
    <source>
        <dbReference type="ARBA" id="ARBA00022840"/>
    </source>
</evidence>
<feature type="region of interest" description="Disordered" evidence="4">
    <location>
        <begin position="473"/>
        <end position="501"/>
    </location>
</feature>
<proteinExistence type="inferred from homology"/>
<dbReference type="Gene3D" id="3.40.50.300">
    <property type="entry name" value="P-loop containing nucleotide triphosphate hydrolases"/>
    <property type="match status" value="1"/>
</dbReference>
<comment type="caution">
    <text evidence="6">The sequence shown here is derived from an EMBL/GenBank/DDBJ whole genome shotgun (WGS) entry which is preliminary data.</text>
</comment>
<organism evidence="6 7">
    <name type="scientific">Nocardioides agariphilus</name>
    <dbReference type="NCBI Taxonomy" id="433664"/>
    <lineage>
        <taxon>Bacteria</taxon>
        <taxon>Bacillati</taxon>
        <taxon>Actinomycetota</taxon>
        <taxon>Actinomycetes</taxon>
        <taxon>Propionibacteriales</taxon>
        <taxon>Nocardioidaceae</taxon>
        <taxon>Nocardioides</taxon>
    </lineage>
</organism>
<dbReference type="InterPro" id="IPR027417">
    <property type="entry name" value="P-loop_NTPase"/>
</dbReference>
<feature type="domain" description="AAA+ ATPase" evidence="5">
    <location>
        <begin position="257"/>
        <end position="384"/>
    </location>
</feature>
<protein>
    <submittedName>
        <fullName evidence="6">ATP-binding protein</fullName>
    </submittedName>
</protein>
<keyword evidence="2" id="KW-0547">Nucleotide-binding</keyword>
<gene>
    <name evidence="6" type="ORF">ISU10_04725</name>
</gene>
<name>A0A930YHJ5_9ACTN</name>
<dbReference type="Pfam" id="PF00004">
    <property type="entry name" value="AAA"/>
    <property type="match status" value="1"/>
</dbReference>
<dbReference type="InterPro" id="IPR050221">
    <property type="entry name" value="26S_Proteasome_ATPase"/>
</dbReference>
<evidence type="ECO:0000259" key="5">
    <source>
        <dbReference type="SMART" id="SM00382"/>
    </source>
</evidence>
<dbReference type="SMART" id="SM00382">
    <property type="entry name" value="AAA"/>
    <property type="match status" value="1"/>
</dbReference>
<sequence length="501" mass="54714">MSDQQGAELADLGRYGRRLVSAFVDKAREAQRPRFATMLTEHLGIPADGLPVAEQQWPSYEHVNVQAALDAWLAEPGREHRIVGVAGLRHHGPVGLIDLLGMTPEEGKYGARPGNVLRTALPTGPDGETLECLRVALVFVTDATGERSVLLFRCPDPEQGRDSMTIEVISSREGAGAEIAARLRDLAIEHNVYRGHVVSFGRQMFGYHQGTILQFHHREPLDPDELILPAGTFEDVRRQVVGVAQHRERLRAGGQHLKRGLLLYGPPGVGKTHTVRYLVGELTDTTIVQLSGDALAAIKQACSIARMLQPAMIVVEDVDLIAQQRDMYEAGAPLLFMLLNEMDGLDEDADVVFLLTTNRADLLEDALASRPGRVDQAVRIDLPDRDARRRLVGLYRRSLVLDESRLDAVIERTDGVTASFLKELLRRAAVIAADREPPAAGGDAVLAPVQVSAEDLDAALEDLLDTRNQMTRRALGLDPTPHPSAVGEQRRIRPGEGGGDG</sequence>